<protein>
    <submittedName>
        <fullName evidence="1">Uncharacterized protein</fullName>
    </submittedName>
</protein>
<dbReference type="EMBL" id="CAXAQS010000865">
    <property type="protein sequence ID" value="CAK9253462.1"/>
    <property type="molecule type" value="Genomic_DNA"/>
</dbReference>
<reference evidence="1" key="1">
    <citation type="submission" date="2024-02" db="EMBL/GenBank/DDBJ databases">
        <authorList>
            <consortium name="ELIXIR-Norway"/>
            <consortium name="Elixir Norway"/>
        </authorList>
    </citation>
    <scope>NUCLEOTIDE SEQUENCE</scope>
</reference>
<comment type="caution">
    <text evidence="1">The sequence shown here is derived from an EMBL/GenBank/DDBJ whole genome shotgun (WGS) entry which is preliminary data.</text>
</comment>
<organism evidence="1 2">
    <name type="scientific">Sphagnum jensenii</name>
    <dbReference type="NCBI Taxonomy" id="128206"/>
    <lineage>
        <taxon>Eukaryota</taxon>
        <taxon>Viridiplantae</taxon>
        <taxon>Streptophyta</taxon>
        <taxon>Embryophyta</taxon>
        <taxon>Bryophyta</taxon>
        <taxon>Sphagnophytina</taxon>
        <taxon>Sphagnopsida</taxon>
        <taxon>Sphagnales</taxon>
        <taxon>Sphagnaceae</taxon>
        <taxon>Sphagnum</taxon>
    </lineage>
</organism>
<sequence>MILTVFRLMRDRIPPTQTIGYQRPFWNDPCALVLSRTSPPLGLPLEPLTTFNPKLFKIIEYYPDNQNRVVVERLCWAFNNLLYPYRAKYIGLDITSGSFRPYFQEKSILFLPHLSAIYRKLTGCDVLFSSPLSYCLQNHYPNQMFNPHNAINELIYEHRVPLTGLAEQDPVGVLPQDMIHFNDLLDNDAPYNELEKLFTEKIVPKLPYNDELSGRFWDRPLSLNGLDCVRPHTQPFDVGPPNPLWIQHPEVTVYSPECYHQISGAFEDISYYCTDLNLEYISSNNKIGKFEPVVYYLVSRYRSQLIQEDIVKLCFGVVTKVLEFSGLVGRDTWGPYRNTLPHPVTVSITMSYGDEVLIEIYTANRARCLYAVHLDLALLALTSSNVIAEKPIP</sequence>
<evidence type="ECO:0000313" key="2">
    <source>
        <dbReference type="Proteomes" id="UP001497444"/>
    </source>
</evidence>
<name>A0ABP0VG90_9BRYO</name>
<keyword evidence="2" id="KW-1185">Reference proteome</keyword>
<accession>A0ABP0VG90</accession>
<dbReference type="Proteomes" id="UP001497444">
    <property type="component" value="Unassembled WGS sequence"/>
</dbReference>
<proteinExistence type="predicted"/>
<evidence type="ECO:0000313" key="1">
    <source>
        <dbReference type="EMBL" id="CAK9253462.1"/>
    </source>
</evidence>
<gene>
    <name evidence="1" type="ORF">CSSPJE1EN1_LOCUS28840</name>
</gene>